<keyword evidence="7" id="KW-0626">Porin</keyword>
<comment type="subcellular location">
    <subcellularLocation>
        <location evidence="1">Cell outer membrane</location>
        <topology evidence="1">Multi-pass membrane protein</topology>
    </subcellularLocation>
</comment>
<evidence type="ECO:0000256" key="8">
    <source>
        <dbReference type="ARBA" id="ARBA00023136"/>
    </source>
</evidence>
<dbReference type="Gene3D" id="2.40.170.10">
    <property type="entry name" value="Porin, LamB type"/>
    <property type="match status" value="1"/>
</dbReference>
<evidence type="ECO:0000256" key="4">
    <source>
        <dbReference type="ARBA" id="ARBA00022452"/>
    </source>
</evidence>
<keyword evidence="4" id="KW-1134">Transmembrane beta strand</keyword>
<dbReference type="GO" id="GO:0006811">
    <property type="term" value="P:monoatomic ion transport"/>
    <property type="evidence" value="ECO:0007669"/>
    <property type="project" value="UniProtKB-KW"/>
</dbReference>
<dbReference type="PANTHER" id="PTHR38762:SF1">
    <property type="entry name" value="CRYPTIC OUTER MEMBRANE PORIN BGLH-RELATED"/>
    <property type="match status" value="1"/>
</dbReference>
<keyword evidence="5" id="KW-0812">Transmembrane</keyword>
<evidence type="ECO:0008006" key="11">
    <source>
        <dbReference type="Google" id="ProtNLM"/>
    </source>
</evidence>
<evidence type="ECO:0000256" key="6">
    <source>
        <dbReference type="ARBA" id="ARBA00023065"/>
    </source>
</evidence>
<keyword evidence="9" id="KW-0998">Cell outer membrane</keyword>
<dbReference type="GO" id="GO:0015774">
    <property type="term" value="P:polysaccharide transport"/>
    <property type="evidence" value="ECO:0007669"/>
    <property type="project" value="TreeGrafter"/>
</dbReference>
<evidence type="ECO:0000256" key="5">
    <source>
        <dbReference type="ARBA" id="ARBA00022692"/>
    </source>
</evidence>
<dbReference type="InterPro" id="IPR050286">
    <property type="entry name" value="G_neg_Bact_CarbUptk_Porin"/>
</dbReference>
<sequence>MYDIKTSIGNLGFTASYSFLNGDSIVTEQGKYTIVDSKGWSLGMFYTIPIKREESRNIFNVFYGTGAAENYRSVMTAPLGVVLVPGYIYNPDKIKRFRVINDFLMNISYKFSIQSTMVYQDLNNGMDSNNRFTWFSLGVRPIWHFDKYFSLAVELGWDYKQQEGGEDGSLFKITFAPQITPNNTVMSRPALRVFVTYAFWSKSFVGQISPLSFGTQQEGLTFGIQAETWW</sequence>
<organism evidence="10">
    <name type="scientific">hydrothermal vent metagenome</name>
    <dbReference type="NCBI Taxonomy" id="652676"/>
    <lineage>
        <taxon>unclassified sequences</taxon>
        <taxon>metagenomes</taxon>
        <taxon>ecological metagenomes</taxon>
    </lineage>
</organism>
<evidence type="ECO:0000256" key="9">
    <source>
        <dbReference type="ARBA" id="ARBA00023237"/>
    </source>
</evidence>
<evidence type="ECO:0000256" key="1">
    <source>
        <dbReference type="ARBA" id="ARBA00004571"/>
    </source>
</evidence>
<gene>
    <name evidence="10" type="ORF">MNBD_IGNAVI01-308</name>
</gene>
<keyword evidence="3" id="KW-0813">Transport</keyword>
<proteinExistence type="inferred from homology"/>
<evidence type="ECO:0000256" key="2">
    <source>
        <dbReference type="ARBA" id="ARBA00007055"/>
    </source>
</evidence>
<dbReference type="SUPFAM" id="SSF56935">
    <property type="entry name" value="Porins"/>
    <property type="match status" value="1"/>
</dbReference>
<evidence type="ECO:0000256" key="3">
    <source>
        <dbReference type="ARBA" id="ARBA00022448"/>
    </source>
</evidence>
<dbReference type="GO" id="GO:0015144">
    <property type="term" value="F:carbohydrate transmembrane transporter activity"/>
    <property type="evidence" value="ECO:0007669"/>
    <property type="project" value="TreeGrafter"/>
</dbReference>
<dbReference type="GO" id="GO:0046930">
    <property type="term" value="C:pore complex"/>
    <property type="evidence" value="ECO:0007669"/>
    <property type="project" value="UniProtKB-KW"/>
</dbReference>
<dbReference type="GO" id="GO:0009279">
    <property type="term" value="C:cell outer membrane"/>
    <property type="evidence" value="ECO:0007669"/>
    <property type="project" value="UniProtKB-SubCell"/>
</dbReference>
<dbReference type="GO" id="GO:0015288">
    <property type="term" value="F:porin activity"/>
    <property type="evidence" value="ECO:0007669"/>
    <property type="project" value="UniProtKB-KW"/>
</dbReference>
<dbReference type="InterPro" id="IPR036998">
    <property type="entry name" value="Porin_LamB_sf"/>
</dbReference>
<accession>A0A3B1C2G1</accession>
<reference evidence="10" key="1">
    <citation type="submission" date="2018-06" db="EMBL/GenBank/DDBJ databases">
        <authorList>
            <person name="Zhirakovskaya E."/>
        </authorList>
    </citation>
    <scope>NUCLEOTIDE SEQUENCE</scope>
</reference>
<dbReference type="InterPro" id="IPR003192">
    <property type="entry name" value="Porin_LamB"/>
</dbReference>
<dbReference type="EMBL" id="UOGD01000220">
    <property type="protein sequence ID" value="VAX22282.1"/>
    <property type="molecule type" value="Genomic_DNA"/>
</dbReference>
<keyword evidence="8" id="KW-0472">Membrane</keyword>
<dbReference type="PANTHER" id="PTHR38762">
    <property type="entry name" value="CRYPTIC OUTER MEMBRANE PORIN BGLH-RELATED"/>
    <property type="match status" value="1"/>
</dbReference>
<evidence type="ECO:0000313" key="10">
    <source>
        <dbReference type="EMBL" id="VAX22282.1"/>
    </source>
</evidence>
<dbReference type="AlphaFoldDB" id="A0A3B1C2G1"/>
<dbReference type="Pfam" id="PF02264">
    <property type="entry name" value="LamB"/>
    <property type="match status" value="1"/>
</dbReference>
<comment type="similarity">
    <text evidence="2">Belongs to the porin LamB (TC 1.B.3) family.</text>
</comment>
<keyword evidence="6" id="KW-0406">Ion transport</keyword>
<name>A0A3B1C2G1_9ZZZZ</name>
<evidence type="ECO:0000256" key="7">
    <source>
        <dbReference type="ARBA" id="ARBA00023114"/>
    </source>
</evidence>
<protein>
    <recommendedName>
        <fullName evidence="11">Maltoporin (Maltose/maltodextrin high-affinity receptor, phage lambda receptor protein)</fullName>
    </recommendedName>
</protein>